<dbReference type="OrthoDB" id="5516770at2"/>
<feature type="chain" id="PRO_5001799446" evidence="1">
    <location>
        <begin position="25"/>
        <end position="102"/>
    </location>
</feature>
<dbReference type="Proteomes" id="UP000028725">
    <property type="component" value="Unassembled WGS sequence"/>
</dbReference>
<dbReference type="STRING" id="394096.DB31_2672"/>
<gene>
    <name evidence="2" type="ORF">DB31_2672</name>
</gene>
<proteinExistence type="predicted"/>
<evidence type="ECO:0000313" key="3">
    <source>
        <dbReference type="Proteomes" id="UP000028725"/>
    </source>
</evidence>
<keyword evidence="1" id="KW-0732">Signal</keyword>
<dbReference type="AlphaFoldDB" id="A0A085W791"/>
<comment type="caution">
    <text evidence="2">The sequence shown here is derived from an EMBL/GenBank/DDBJ whole genome shotgun (WGS) entry which is preliminary data.</text>
</comment>
<organism evidence="2 3">
    <name type="scientific">Hyalangium minutum</name>
    <dbReference type="NCBI Taxonomy" id="394096"/>
    <lineage>
        <taxon>Bacteria</taxon>
        <taxon>Pseudomonadati</taxon>
        <taxon>Myxococcota</taxon>
        <taxon>Myxococcia</taxon>
        <taxon>Myxococcales</taxon>
        <taxon>Cystobacterineae</taxon>
        <taxon>Archangiaceae</taxon>
        <taxon>Hyalangium</taxon>
    </lineage>
</organism>
<sequence length="102" mass="10910">MLRIWLCVIALLFASVSGSGFVPALSSGEACSQNCPDDDSRGQCSPECADCTCCAHPRPVALNRTAWILVSPPSTLLLEEKEQEPLSAHTGDILHVPRFSLA</sequence>
<dbReference type="RefSeq" id="WP_044195910.1">
    <property type="nucleotide sequence ID" value="NZ_JMCB01000017.1"/>
</dbReference>
<reference evidence="2 3" key="1">
    <citation type="submission" date="2014-04" db="EMBL/GenBank/DDBJ databases">
        <title>Genome assembly of Hyalangium minutum DSM 14724.</title>
        <authorList>
            <person name="Sharma G."/>
            <person name="Subramanian S."/>
        </authorList>
    </citation>
    <scope>NUCLEOTIDE SEQUENCE [LARGE SCALE GENOMIC DNA]</scope>
    <source>
        <strain evidence="2 3">DSM 14724</strain>
    </source>
</reference>
<feature type="signal peptide" evidence="1">
    <location>
        <begin position="1"/>
        <end position="24"/>
    </location>
</feature>
<dbReference type="EMBL" id="JMCB01000017">
    <property type="protein sequence ID" value="KFE63554.1"/>
    <property type="molecule type" value="Genomic_DNA"/>
</dbReference>
<name>A0A085W791_9BACT</name>
<keyword evidence="3" id="KW-1185">Reference proteome</keyword>
<evidence type="ECO:0000256" key="1">
    <source>
        <dbReference type="SAM" id="SignalP"/>
    </source>
</evidence>
<protein>
    <submittedName>
        <fullName evidence="2">Uncharacterized protein</fullName>
    </submittedName>
</protein>
<accession>A0A085W791</accession>
<evidence type="ECO:0000313" key="2">
    <source>
        <dbReference type="EMBL" id="KFE63554.1"/>
    </source>
</evidence>